<dbReference type="EMBL" id="SIDB01000005">
    <property type="protein sequence ID" value="KAI3432673.1"/>
    <property type="molecule type" value="Genomic_DNA"/>
</dbReference>
<proteinExistence type="predicted"/>
<keyword evidence="2" id="KW-1133">Transmembrane helix</keyword>
<dbReference type="Proteomes" id="UP001055712">
    <property type="component" value="Unassembled WGS sequence"/>
</dbReference>
<evidence type="ECO:0000256" key="1">
    <source>
        <dbReference type="SAM" id="MobiDB-lite"/>
    </source>
</evidence>
<accession>A0A9D4TRF6</accession>
<organism evidence="3 4">
    <name type="scientific">Chlorella vulgaris</name>
    <name type="common">Green alga</name>
    <dbReference type="NCBI Taxonomy" id="3077"/>
    <lineage>
        <taxon>Eukaryota</taxon>
        <taxon>Viridiplantae</taxon>
        <taxon>Chlorophyta</taxon>
        <taxon>core chlorophytes</taxon>
        <taxon>Trebouxiophyceae</taxon>
        <taxon>Chlorellales</taxon>
        <taxon>Chlorellaceae</taxon>
        <taxon>Chlorella clade</taxon>
        <taxon>Chlorella</taxon>
    </lineage>
</organism>
<dbReference type="PANTHER" id="PTHR39113">
    <property type="entry name" value="MEMBRANE LIPOPROTEIN-RELATED"/>
    <property type="match status" value="1"/>
</dbReference>
<feature type="transmembrane region" description="Helical" evidence="2">
    <location>
        <begin position="12"/>
        <end position="35"/>
    </location>
</feature>
<evidence type="ECO:0000256" key="2">
    <source>
        <dbReference type="SAM" id="Phobius"/>
    </source>
</evidence>
<feature type="transmembrane region" description="Helical" evidence="2">
    <location>
        <begin position="74"/>
        <end position="95"/>
    </location>
</feature>
<feature type="compositionally biased region" description="Polar residues" evidence="1">
    <location>
        <begin position="185"/>
        <end position="219"/>
    </location>
</feature>
<comment type="caution">
    <text evidence="3">The sequence shown here is derived from an EMBL/GenBank/DDBJ whole genome shotgun (WGS) entry which is preliminary data.</text>
</comment>
<reference evidence="3" key="1">
    <citation type="journal article" date="2019" name="Plant J.">
        <title>Chlorella vulgaris genome assembly and annotation reveals the molecular basis for metabolic acclimation to high light conditions.</title>
        <authorList>
            <person name="Cecchin M."/>
            <person name="Marcolungo L."/>
            <person name="Rossato M."/>
            <person name="Girolomoni L."/>
            <person name="Cosentino E."/>
            <person name="Cuine S."/>
            <person name="Li-Beisson Y."/>
            <person name="Delledonne M."/>
            <person name="Ballottari M."/>
        </authorList>
    </citation>
    <scope>NUCLEOTIDE SEQUENCE</scope>
    <source>
        <strain evidence="3">211/11P</strain>
    </source>
</reference>
<keyword evidence="2" id="KW-0472">Membrane</keyword>
<gene>
    <name evidence="3" type="ORF">D9Q98_004217</name>
</gene>
<keyword evidence="2" id="KW-0812">Transmembrane</keyword>
<evidence type="ECO:0000313" key="3">
    <source>
        <dbReference type="EMBL" id="KAI3432673.1"/>
    </source>
</evidence>
<dbReference type="PANTHER" id="PTHR39113:SF1">
    <property type="entry name" value="MEMBRANE LIPOPROTEIN"/>
    <property type="match status" value="1"/>
</dbReference>
<evidence type="ECO:0008006" key="5">
    <source>
        <dbReference type="Google" id="ProtNLM"/>
    </source>
</evidence>
<reference evidence="3" key="2">
    <citation type="submission" date="2020-11" db="EMBL/GenBank/DDBJ databases">
        <authorList>
            <person name="Cecchin M."/>
            <person name="Marcolungo L."/>
            <person name="Rossato M."/>
            <person name="Girolomoni L."/>
            <person name="Cosentino E."/>
            <person name="Cuine S."/>
            <person name="Li-Beisson Y."/>
            <person name="Delledonne M."/>
            <person name="Ballottari M."/>
        </authorList>
    </citation>
    <scope>NUCLEOTIDE SEQUENCE</scope>
    <source>
        <strain evidence="3">211/11P</strain>
        <tissue evidence="3">Whole cell</tissue>
    </source>
</reference>
<feature type="transmembrane region" description="Helical" evidence="2">
    <location>
        <begin position="132"/>
        <end position="155"/>
    </location>
</feature>
<evidence type="ECO:0000313" key="4">
    <source>
        <dbReference type="Proteomes" id="UP001055712"/>
    </source>
</evidence>
<feature type="transmembrane region" description="Helical" evidence="2">
    <location>
        <begin position="41"/>
        <end position="62"/>
    </location>
</feature>
<keyword evidence="4" id="KW-1185">Reference proteome</keyword>
<sequence length="243" mass="26709">MARKRDRPVTAWLLRCFLLLNACSAIGFIVYALILQNPPKTALPLGMLIVGCCALVAVLIGLVGSLRVTCCLTLYLYLGGLVTLAELGITLSMFFNYNGTVDALVNYSKENDPDWTKADTTALKDKVANGRWFFLVVCILQFISMLVALVLRVCVYPRERDFENFEEGGEGTKAASSSQIQMQKLQQSISGRQPQSVSTSPGTSTYASSKLQKSTTQKMSAKYGSYTADADYTSKKKGWFSRS</sequence>
<dbReference type="OrthoDB" id="513569at2759"/>
<name>A0A9D4TRF6_CHLVU</name>
<protein>
    <recommendedName>
        <fullName evidence="5">Tetraspanin family protein</fullName>
    </recommendedName>
</protein>
<feature type="region of interest" description="Disordered" evidence="1">
    <location>
        <begin position="185"/>
        <end position="220"/>
    </location>
</feature>
<dbReference type="AlphaFoldDB" id="A0A9D4TRF6"/>